<comment type="caution">
    <text evidence="2">The sequence shown here is derived from an EMBL/GenBank/DDBJ whole genome shotgun (WGS) entry which is preliminary data.</text>
</comment>
<gene>
    <name evidence="2" type="ORF">A9R00_01225</name>
</gene>
<protein>
    <recommendedName>
        <fullName evidence="4">Cytochrome P460 domain-containing protein</fullName>
    </recommendedName>
</protein>
<keyword evidence="1" id="KW-0732">Signal</keyword>
<evidence type="ECO:0000256" key="1">
    <source>
        <dbReference type="SAM" id="SignalP"/>
    </source>
</evidence>
<evidence type="ECO:0000313" key="3">
    <source>
        <dbReference type="Proteomes" id="UP000227088"/>
    </source>
</evidence>
<dbReference type="AlphaFoldDB" id="A0A1Y5HWC2"/>
<reference evidence="3" key="1">
    <citation type="journal article" date="2017" name="Proc. Natl. Acad. Sci. U.S.A.">
        <title>Simulation of Deepwater Horizon oil plume reveals substrate specialization within a complex community of hydrocarbon degraders.</title>
        <authorList>
            <person name="Hu P."/>
            <person name="Dubinsky E.A."/>
            <person name="Probst A.J."/>
            <person name="Wang J."/>
            <person name="Sieber C.M.K."/>
            <person name="Tom L.M."/>
            <person name="Gardinali P."/>
            <person name="Banfield J.F."/>
            <person name="Atlas R.M."/>
            <person name="Andersen G.L."/>
        </authorList>
    </citation>
    <scope>NUCLEOTIDE SEQUENCE [LARGE SCALE GENOMIC DNA]</scope>
</reference>
<feature type="signal peptide" evidence="1">
    <location>
        <begin position="1"/>
        <end position="25"/>
    </location>
</feature>
<organism evidence="2 3">
    <name type="scientific">Oleispira antarctica</name>
    <dbReference type="NCBI Taxonomy" id="188908"/>
    <lineage>
        <taxon>Bacteria</taxon>
        <taxon>Pseudomonadati</taxon>
        <taxon>Pseudomonadota</taxon>
        <taxon>Gammaproteobacteria</taxon>
        <taxon>Oceanospirillales</taxon>
        <taxon>Oceanospirillaceae</taxon>
        <taxon>Oleispira</taxon>
    </lineage>
</organism>
<feature type="chain" id="PRO_5013391528" description="Cytochrome P460 domain-containing protein" evidence="1">
    <location>
        <begin position="26"/>
        <end position="219"/>
    </location>
</feature>
<dbReference type="InterPro" id="IPR038142">
    <property type="entry name" value="Cytochrome_P460_sp"/>
</dbReference>
<dbReference type="Proteomes" id="UP000227088">
    <property type="component" value="Unassembled WGS sequence"/>
</dbReference>
<accession>A0A1Y5HWC2</accession>
<sequence length="219" mass="23742">MLKSMLAKGATLLMLSLGIALTAAAADQANNETAETVKTAGQLEVSADTFNCIRDMTKVRGFYVDNLKGDLEGTLAVANSDTGGIYPPGSVVQLVPGEVMVKHEEGYSPATKGWEFFELDVSEDGSEIRKRGFVDVVNRFGGNCFGCHIQAKPQWDMICEDTHGCETIPITKEMIDLIQRTDPRCSDNEELTSGESYDLFMLNLKVGVGSAIGTVKEMM</sequence>
<evidence type="ECO:0000313" key="2">
    <source>
        <dbReference type="EMBL" id="OUS41380.1"/>
    </source>
</evidence>
<dbReference type="EMBL" id="MABE01000075">
    <property type="protein sequence ID" value="OUS41380.1"/>
    <property type="molecule type" value="Genomic_DNA"/>
</dbReference>
<proteinExistence type="predicted"/>
<evidence type="ECO:0008006" key="4">
    <source>
        <dbReference type="Google" id="ProtNLM"/>
    </source>
</evidence>
<dbReference type="Gene3D" id="3.50.70.20">
    <property type="entry name" value="Cytochrome P460"/>
    <property type="match status" value="1"/>
</dbReference>
<name>A0A1Y5HWC2_OLEAN</name>